<reference evidence="1 2" key="1">
    <citation type="journal article" date="2019" name="Emerg. Microbes Infect.">
        <title>Comprehensive subspecies identification of 175 nontuberculous mycobacteria species based on 7547 genomic profiles.</title>
        <authorList>
            <person name="Matsumoto Y."/>
            <person name="Kinjo T."/>
            <person name="Motooka D."/>
            <person name="Nabeya D."/>
            <person name="Jung N."/>
            <person name="Uechi K."/>
            <person name="Horii T."/>
            <person name="Iida T."/>
            <person name="Fujita J."/>
            <person name="Nakamura S."/>
        </authorList>
    </citation>
    <scope>NUCLEOTIDE SEQUENCE [LARGE SCALE GENOMIC DNA]</scope>
    <source>
        <strain evidence="1 2">JCM 30726</strain>
    </source>
</reference>
<name>A0A7I9ZBD3_9MYCO</name>
<protein>
    <submittedName>
        <fullName evidence="1">Uncharacterized protein</fullName>
    </submittedName>
</protein>
<sequence length="132" mass="14612">MVATISARDGLTMAERVAKSVDPAAVEAMHRDEAARANEERIKVLRHIVFRNAARGRCDIEGLRNEADAARLLVSVGDQADGFAVLGILRVAIDNRWRQVVKAGIRYFGEHPVAARIQELWDITLTTRHSAV</sequence>
<evidence type="ECO:0000313" key="1">
    <source>
        <dbReference type="EMBL" id="GFG98135.1"/>
    </source>
</evidence>
<dbReference type="AlphaFoldDB" id="A0A7I9ZBD3"/>
<gene>
    <name evidence="1" type="ORF">MTIM_40140</name>
</gene>
<proteinExistence type="predicted"/>
<dbReference type="EMBL" id="BLLA01000001">
    <property type="protein sequence ID" value="GFG98135.1"/>
    <property type="molecule type" value="Genomic_DNA"/>
</dbReference>
<dbReference type="Proteomes" id="UP000465301">
    <property type="component" value="Unassembled WGS sequence"/>
</dbReference>
<accession>A0A7I9ZBD3</accession>
<keyword evidence="2" id="KW-1185">Reference proteome</keyword>
<comment type="caution">
    <text evidence="1">The sequence shown here is derived from an EMBL/GenBank/DDBJ whole genome shotgun (WGS) entry which is preliminary data.</text>
</comment>
<organism evidence="1 2">
    <name type="scientific">Mycobacterium timonense</name>
    <dbReference type="NCBI Taxonomy" id="701043"/>
    <lineage>
        <taxon>Bacteria</taxon>
        <taxon>Bacillati</taxon>
        <taxon>Actinomycetota</taxon>
        <taxon>Actinomycetes</taxon>
        <taxon>Mycobacteriales</taxon>
        <taxon>Mycobacteriaceae</taxon>
        <taxon>Mycobacterium</taxon>
        <taxon>Mycobacterium avium complex (MAC)</taxon>
    </lineage>
</organism>
<evidence type="ECO:0000313" key="2">
    <source>
        <dbReference type="Proteomes" id="UP000465301"/>
    </source>
</evidence>